<dbReference type="InterPro" id="IPR011990">
    <property type="entry name" value="TPR-like_helical_dom_sf"/>
</dbReference>
<accession>A0A9D5QBV9</accession>
<dbReference type="InterPro" id="IPR019734">
    <property type="entry name" value="TPR_rpt"/>
</dbReference>
<dbReference type="Pfam" id="PF13525">
    <property type="entry name" value="YfiO"/>
    <property type="match status" value="1"/>
</dbReference>
<protein>
    <submittedName>
        <fullName evidence="4">Tetratricopeptide repeat protein</fullName>
    </submittedName>
</protein>
<dbReference type="EMBL" id="WJKJ01000046">
    <property type="protein sequence ID" value="MBD3363884.1"/>
    <property type="molecule type" value="Genomic_DNA"/>
</dbReference>
<evidence type="ECO:0000313" key="5">
    <source>
        <dbReference type="Proteomes" id="UP000630660"/>
    </source>
</evidence>
<dbReference type="Proteomes" id="UP000630660">
    <property type="component" value="Unassembled WGS sequence"/>
</dbReference>
<dbReference type="PANTHER" id="PTHR12558:SF13">
    <property type="entry name" value="CELL DIVISION CYCLE PROTEIN 27 HOMOLOG"/>
    <property type="match status" value="1"/>
</dbReference>
<gene>
    <name evidence="4" type="ORF">GF359_01580</name>
</gene>
<keyword evidence="1 2" id="KW-0732">Signal</keyword>
<evidence type="ECO:0000259" key="3">
    <source>
        <dbReference type="Pfam" id="PF13525"/>
    </source>
</evidence>
<feature type="signal peptide" evidence="2">
    <location>
        <begin position="1"/>
        <end position="24"/>
    </location>
</feature>
<dbReference type="Gene3D" id="1.25.40.10">
    <property type="entry name" value="Tetratricopeptide repeat domain"/>
    <property type="match status" value="5"/>
</dbReference>
<feature type="domain" description="Outer membrane lipoprotein BamD-like" evidence="3">
    <location>
        <begin position="759"/>
        <end position="887"/>
    </location>
</feature>
<reference evidence="4" key="1">
    <citation type="submission" date="2019-11" db="EMBL/GenBank/DDBJ databases">
        <title>Microbial mats filling the niche in hypersaline microbial mats.</title>
        <authorList>
            <person name="Wong H.L."/>
            <person name="Macleod F.I."/>
            <person name="White R.A. III"/>
            <person name="Burns B.P."/>
        </authorList>
    </citation>
    <scope>NUCLEOTIDE SEQUENCE</scope>
    <source>
        <strain evidence="4">Bin_327</strain>
    </source>
</reference>
<name>A0A9D5QBV9_UNCW3</name>
<proteinExistence type="predicted"/>
<evidence type="ECO:0000256" key="1">
    <source>
        <dbReference type="ARBA" id="ARBA00022729"/>
    </source>
</evidence>
<dbReference type="AlphaFoldDB" id="A0A9D5QBV9"/>
<dbReference type="Pfam" id="PF13174">
    <property type="entry name" value="TPR_6"/>
    <property type="match status" value="1"/>
</dbReference>
<sequence length="904" mass="104045">MKKAIVITAILLLAGMQVAYGAFAEDYAEAEKAFEKQEYKKAYELYKDIDREAEDQGFAAEVNYRIAACAYQLGNIDEALRLLDEILNKIIPSDSRYAYLAPQVNFSIGLCYYQKGGADDKARAAFEAASIYGGLGVSDYLIGQPGVGPDYEAAREHLRGKLEEAPYPVVRLFLARALLLSRNPDYLSEMRYELGDLADNPNFDELVLFSTAEMQFYSEQYAAAKELFRQFMQEYPKSILLDYAEYYLGCSFYHEKDYRFAVDHFQEIADPNENDPLLAGHANFWLGEAYSKIPLPDSAMFGYDRARSVARNTMVDFYTTYRLYEVYHQEGDLESAEREAQRLETIQVSGGNPNLMQNLANYIRGNIKFQQTRYPEAMAAYNEVWLNKPQFNDTTTVEELMVYEAALGMALLTLNRIGKFKEAMGKPPTYLNDFRSFASEKMRNENEAVNVEWGDDFRAYLLYNWADATYYSSYSNGKLRHRPRREEARELYTRVEENYPGAYISTLATIAKTWYKLESSRFREAAQEFKGIFETTQKLDALVLSAYGYALANYYDGNYELAYQWFLDEEGYKKSLEVATSKENEDIQAGIRYNQIADSLIDNALLWKAQAAERNKWYGDALAVYRKVTDNYPERPAAGNAWQKIVDFYLQAKEVDKAMAATDDLKSLKAKNPRIYKEPYTFALALMFDYMANVARDEAKAEEYAKTLISETGSTEKIEMLYASQAMDLTDVADIDELREVIERLRDYNDRSQYLVEPMYNLGLLLMQDKRFDEAKEVLVSLQNWPDANATRDMMPDIRFQLARAYYEGGSYQDAAAELESWTKTYTKGDDARIDLAPNAFWILGLSYFQQGEIENSPQIRTRHYSDAQRSFEVIKNDYSESEFYAENSKSVDGFIQLCEKETS</sequence>
<dbReference type="Pfam" id="PF14559">
    <property type="entry name" value="TPR_19"/>
    <property type="match status" value="1"/>
</dbReference>
<feature type="chain" id="PRO_5038614850" evidence="2">
    <location>
        <begin position="25"/>
        <end position="904"/>
    </location>
</feature>
<evidence type="ECO:0000256" key="2">
    <source>
        <dbReference type="SAM" id="SignalP"/>
    </source>
</evidence>
<organism evidence="4 5">
    <name type="scientific">candidate division WOR-3 bacterium</name>
    <dbReference type="NCBI Taxonomy" id="2052148"/>
    <lineage>
        <taxon>Bacteria</taxon>
        <taxon>Bacteria division WOR-3</taxon>
    </lineage>
</organism>
<comment type="caution">
    <text evidence="4">The sequence shown here is derived from an EMBL/GenBank/DDBJ whole genome shotgun (WGS) entry which is preliminary data.</text>
</comment>
<dbReference type="PANTHER" id="PTHR12558">
    <property type="entry name" value="CELL DIVISION CYCLE 16,23,27"/>
    <property type="match status" value="1"/>
</dbReference>
<evidence type="ECO:0000313" key="4">
    <source>
        <dbReference type="EMBL" id="MBD3363884.1"/>
    </source>
</evidence>
<dbReference type="InterPro" id="IPR039565">
    <property type="entry name" value="BamD-like"/>
</dbReference>
<dbReference type="SUPFAM" id="SSF48452">
    <property type="entry name" value="TPR-like"/>
    <property type="match status" value="3"/>
</dbReference>